<dbReference type="EMBL" id="CP121694">
    <property type="protein sequence ID" value="WRO22099.1"/>
    <property type="molecule type" value="Genomic_DNA"/>
</dbReference>
<dbReference type="Proteomes" id="UP001329915">
    <property type="component" value="Chromosome"/>
</dbReference>
<reference evidence="1 2" key="1">
    <citation type="submission" date="2023-04" db="EMBL/GenBank/DDBJ databases">
        <authorList>
            <person name="Hsu D."/>
        </authorList>
    </citation>
    <scope>NUCLEOTIDE SEQUENCE [LARGE SCALE GENOMIC DNA]</scope>
    <source>
        <strain evidence="1 2">MK1</strain>
    </source>
</reference>
<dbReference type="RefSeq" id="WP_366921517.1">
    <property type="nucleotide sequence ID" value="NZ_CP121694.1"/>
</dbReference>
<protein>
    <submittedName>
        <fullName evidence="1">Uncharacterized protein</fullName>
    </submittedName>
</protein>
<accession>A0AAU0UQH4</accession>
<evidence type="ECO:0000313" key="2">
    <source>
        <dbReference type="Proteomes" id="UP001329915"/>
    </source>
</evidence>
<dbReference type="KEGG" id="dbc:MFMK1_001922"/>
<dbReference type="AlphaFoldDB" id="A0AAU0UQH4"/>
<proteinExistence type="predicted"/>
<keyword evidence="2" id="KW-1185">Reference proteome</keyword>
<gene>
    <name evidence="1" type="ORF">MFMK1_001922</name>
</gene>
<sequence>MSTLPHIFGEGAHPSKDKYSSICEQNEVTEHARKLGENIAAFLSGKGA</sequence>
<name>A0AAU0UQH4_9FIRM</name>
<organism evidence="1 2">
    <name type="scientific">Metallumcola ferriviriculae</name>
    <dbReference type="NCBI Taxonomy" id="3039180"/>
    <lineage>
        <taxon>Bacteria</taxon>
        <taxon>Bacillati</taxon>
        <taxon>Bacillota</taxon>
        <taxon>Clostridia</taxon>
        <taxon>Neomoorellales</taxon>
        <taxon>Desulfitibacteraceae</taxon>
        <taxon>Metallumcola</taxon>
    </lineage>
</organism>
<evidence type="ECO:0000313" key="1">
    <source>
        <dbReference type="EMBL" id="WRO22099.1"/>
    </source>
</evidence>